<dbReference type="OrthoDB" id="659569at2"/>
<dbReference type="InterPro" id="IPR007627">
    <property type="entry name" value="RNA_pol_sigma70_r2"/>
</dbReference>
<dbReference type="InterPro" id="IPR013324">
    <property type="entry name" value="RNA_pol_sigma_r3/r4-like"/>
</dbReference>
<dbReference type="Pfam" id="PF08281">
    <property type="entry name" value="Sigma70_r4_2"/>
    <property type="match status" value="1"/>
</dbReference>
<comment type="similarity">
    <text evidence="1">Belongs to the sigma-70 factor family. ECF subfamily.</text>
</comment>
<protein>
    <submittedName>
        <fullName evidence="7">RNA polymerase sigma-70 factor, ECF subfamily</fullName>
    </submittedName>
</protein>
<evidence type="ECO:0000313" key="7">
    <source>
        <dbReference type="EMBL" id="SDF15175.1"/>
    </source>
</evidence>
<evidence type="ECO:0000256" key="4">
    <source>
        <dbReference type="ARBA" id="ARBA00023163"/>
    </source>
</evidence>
<dbReference type="Gene3D" id="1.10.1740.10">
    <property type="match status" value="1"/>
</dbReference>
<dbReference type="Proteomes" id="UP000199072">
    <property type="component" value="Unassembled WGS sequence"/>
</dbReference>
<feature type="domain" description="HTH luxR-type" evidence="6">
    <location>
        <begin position="131"/>
        <end position="189"/>
    </location>
</feature>
<evidence type="ECO:0000256" key="2">
    <source>
        <dbReference type="ARBA" id="ARBA00023015"/>
    </source>
</evidence>
<keyword evidence="5" id="KW-1133">Transmembrane helix</keyword>
<dbReference type="GO" id="GO:0006352">
    <property type="term" value="P:DNA-templated transcription initiation"/>
    <property type="evidence" value="ECO:0007669"/>
    <property type="project" value="InterPro"/>
</dbReference>
<keyword evidence="3" id="KW-0731">Sigma factor</keyword>
<keyword evidence="5" id="KW-0472">Membrane</keyword>
<dbReference type="NCBIfam" id="TIGR02937">
    <property type="entry name" value="sigma70-ECF"/>
    <property type="match status" value="1"/>
</dbReference>
<dbReference type="SMART" id="SM00421">
    <property type="entry name" value="HTH_LUXR"/>
    <property type="match status" value="1"/>
</dbReference>
<evidence type="ECO:0000256" key="5">
    <source>
        <dbReference type="SAM" id="Phobius"/>
    </source>
</evidence>
<dbReference type="STRING" id="1391627.SAMN05216464_113131"/>
<dbReference type="SUPFAM" id="SSF88946">
    <property type="entry name" value="Sigma2 domain of RNA polymerase sigma factors"/>
    <property type="match status" value="1"/>
</dbReference>
<evidence type="ECO:0000313" key="8">
    <source>
        <dbReference type="Proteomes" id="UP000199072"/>
    </source>
</evidence>
<dbReference type="InterPro" id="IPR000792">
    <property type="entry name" value="Tscrpt_reg_LuxR_C"/>
</dbReference>
<sequence length="201" mass="23534">MTTNYQILSDSELVDKLNQQDNRAFEEVYNRYWLPLYNHARRMLKDEDEAADVVQEIFSAVLEKMGSLTFHTTLAAYLFQATRFRIINLFHREQVKIKYVQSLKAYINKHSAPADEVYREKEMAELIEHEIAALPPRMREVFELSRKAYLTNKEIAEITSISEATVKKHLAVALKRLRAKLTSALLLNFMAAILWLHRLFS</sequence>
<dbReference type="PANTHER" id="PTHR43133:SF46">
    <property type="entry name" value="RNA POLYMERASE SIGMA-70 FACTOR ECF SUBFAMILY"/>
    <property type="match status" value="1"/>
</dbReference>
<organism evidence="7 8">
    <name type="scientific">Mucilaginibacter pineti</name>
    <dbReference type="NCBI Taxonomy" id="1391627"/>
    <lineage>
        <taxon>Bacteria</taxon>
        <taxon>Pseudomonadati</taxon>
        <taxon>Bacteroidota</taxon>
        <taxon>Sphingobacteriia</taxon>
        <taxon>Sphingobacteriales</taxon>
        <taxon>Sphingobacteriaceae</taxon>
        <taxon>Mucilaginibacter</taxon>
    </lineage>
</organism>
<keyword evidence="2" id="KW-0805">Transcription regulation</keyword>
<dbReference type="Pfam" id="PF04542">
    <property type="entry name" value="Sigma70_r2"/>
    <property type="match status" value="1"/>
</dbReference>
<proteinExistence type="inferred from homology"/>
<dbReference type="EMBL" id="FNAI01000013">
    <property type="protein sequence ID" value="SDF15175.1"/>
    <property type="molecule type" value="Genomic_DNA"/>
</dbReference>
<dbReference type="GO" id="GO:0003677">
    <property type="term" value="F:DNA binding"/>
    <property type="evidence" value="ECO:0007669"/>
    <property type="project" value="InterPro"/>
</dbReference>
<evidence type="ECO:0000256" key="3">
    <source>
        <dbReference type="ARBA" id="ARBA00023082"/>
    </source>
</evidence>
<keyword evidence="8" id="KW-1185">Reference proteome</keyword>
<reference evidence="7 8" key="1">
    <citation type="submission" date="2016-10" db="EMBL/GenBank/DDBJ databases">
        <authorList>
            <person name="de Groot N.N."/>
        </authorList>
    </citation>
    <scope>NUCLEOTIDE SEQUENCE [LARGE SCALE GENOMIC DNA]</scope>
    <source>
        <strain evidence="7 8">47C3B</strain>
    </source>
</reference>
<name>A0A1G7IRF7_9SPHI</name>
<dbReference type="GO" id="GO:0016987">
    <property type="term" value="F:sigma factor activity"/>
    <property type="evidence" value="ECO:0007669"/>
    <property type="project" value="UniProtKB-KW"/>
</dbReference>
<evidence type="ECO:0000259" key="6">
    <source>
        <dbReference type="SMART" id="SM00421"/>
    </source>
</evidence>
<gene>
    <name evidence="7" type="ORF">SAMN05216464_113131</name>
</gene>
<dbReference type="InterPro" id="IPR014284">
    <property type="entry name" value="RNA_pol_sigma-70_dom"/>
</dbReference>
<dbReference type="RefSeq" id="WP_091153311.1">
    <property type="nucleotide sequence ID" value="NZ_FNAI01000013.1"/>
</dbReference>
<dbReference type="InterPro" id="IPR036388">
    <property type="entry name" value="WH-like_DNA-bd_sf"/>
</dbReference>
<dbReference type="InterPro" id="IPR013249">
    <property type="entry name" value="RNA_pol_sigma70_r4_t2"/>
</dbReference>
<dbReference type="InterPro" id="IPR039425">
    <property type="entry name" value="RNA_pol_sigma-70-like"/>
</dbReference>
<keyword evidence="5" id="KW-0812">Transmembrane</keyword>
<evidence type="ECO:0000256" key="1">
    <source>
        <dbReference type="ARBA" id="ARBA00010641"/>
    </source>
</evidence>
<dbReference type="SUPFAM" id="SSF88659">
    <property type="entry name" value="Sigma3 and sigma4 domains of RNA polymerase sigma factors"/>
    <property type="match status" value="1"/>
</dbReference>
<dbReference type="CDD" id="cd06171">
    <property type="entry name" value="Sigma70_r4"/>
    <property type="match status" value="1"/>
</dbReference>
<dbReference type="AlphaFoldDB" id="A0A1G7IRF7"/>
<dbReference type="Gene3D" id="1.10.10.10">
    <property type="entry name" value="Winged helix-like DNA-binding domain superfamily/Winged helix DNA-binding domain"/>
    <property type="match status" value="1"/>
</dbReference>
<dbReference type="PANTHER" id="PTHR43133">
    <property type="entry name" value="RNA POLYMERASE ECF-TYPE SIGMA FACTO"/>
    <property type="match status" value="1"/>
</dbReference>
<keyword evidence="4" id="KW-0804">Transcription</keyword>
<feature type="transmembrane region" description="Helical" evidence="5">
    <location>
        <begin position="177"/>
        <end position="196"/>
    </location>
</feature>
<dbReference type="InterPro" id="IPR013325">
    <property type="entry name" value="RNA_pol_sigma_r2"/>
</dbReference>
<accession>A0A1G7IRF7</accession>